<proteinExistence type="predicted"/>
<comment type="caution">
    <text evidence="2">The sequence shown here is derived from an EMBL/GenBank/DDBJ whole genome shotgun (WGS) entry which is preliminary data.</text>
</comment>
<protein>
    <recommendedName>
        <fullName evidence="1">Bacterial Ig-like domain-containing protein</fullName>
    </recommendedName>
</protein>
<feature type="domain" description="Bacterial Ig-like" evidence="1">
    <location>
        <begin position="7"/>
        <end position="98"/>
    </location>
</feature>
<evidence type="ECO:0000259" key="1">
    <source>
        <dbReference type="Pfam" id="PF19077"/>
    </source>
</evidence>
<dbReference type="OrthoDB" id="7220105at2"/>
<dbReference type="EMBL" id="MLCO01000097">
    <property type="protein sequence ID" value="ONG53546.1"/>
    <property type="molecule type" value="Genomic_DNA"/>
</dbReference>
<dbReference type="Gene3D" id="2.60.40.10">
    <property type="entry name" value="Immunoglobulins"/>
    <property type="match status" value="1"/>
</dbReference>
<name>A0A1V2H2T4_9PROT</name>
<reference evidence="2 3" key="1">
    <citation type="submission" date="2016-10" db="EMBL/GenBank/DDBJ databases">
        <title>Draft Genome sequence of Roseomonas sp. strain M3.</title>
        <authorList>
            <person name="Subhash Y."/>
            <person name="Lee S."/>
        </authorList>
    </citation>
    <scope>NUCLEOTIDE SEQUENCE [LARGE SCALE GENOMIC DNA]</scope>
    <source>
        <strain evidence="2 3">M3</strain>
    </source>
</reference>
<dbReference type="AlphaFoldDB" id="A0A1V2H2T4"/>
<dbReference type="InterPro" id="IPR013783">
    <property type="entry name" value="Ig-like_fold"/>
</dbReference>
<sequence>MDPQPLAAPTLLLEAASDTGVAGNGVTADTTPSLSGTAASGSLVTLYDSDGVTVLGSATAADGHWRITTAELAGGAHDLVAVASLGALSSDPSATLSLVINLPRAAADFPSPGFDRAFYLAQNPDVAASGMDALAHYQQFGWHEGRDPDAFFDVTYYLNQNPDVAAAGIDPLQHYLQHGWQEGRDPSLAFSTSLYRAENPASGDGDPLLHHLTTGQAQDNAVAAATPHATAPQGPLMDAAFYFASNPDVAAAGLDPQAHFDRYGWQEGRDPNAWFDVDFYLARNADVAAAGVDPVQHYLQFGWAEHRDPSAAFSGDAYLAANPDVAAAGVNPLEHYLHFGIAEHRDLGLG</sequence>
<gene>
    <name evidence="2" type="ORF">BKE38_11800</name>
</gene>
<accession>A0A1V2H2T4</accession>
<evidence type="ECO:0000313" key="3">
    <source>
        <dbReference type="Proteomes" id="UP000188879"/>
    </source>
</evidence>
<dbReference type="Proteomes" id="UP000188879">
    <property type="component" value="Unassembled WGS sequence"/>
</dbReference>
<keyword evidence="3" id="KW-1185">Reference proteome</keyword>
<dbReference type="RefSeq" id="WP_076957556.1">
    <property type="nucleotide sequence ID" value="NZ_MLCO01000097.1"/>
</dbReference>
<dbReference type="Pfam" id="PF19077">
    <property type="entry name" value="Big_13"/>
    <property type="match status" value="1"/>
</dbReference>
<organism evidence="2 3">
    <name type="scientific">Teichococcus deserti</name>
    <dbReference type="NCBI Taxonomy" id="1817963"/>
    <lineage>
        <taxon>Bacteria</taxon>
        <taxon>Pseudomonadati</taxon>
        <taxon>Pseudomonadota</taxon>
        <taxon>Alphaproteobacteria</taxon>
        <taxon>Acetobacterales</taxon>
        <taxon>Roseomonadaceae</taxon>
        <taxon>Roseomonas</taxon>
    </lineage>
</organism>
<evidence type="ECO:0000313" key="2">
    <source>
        <dbReference type="EMBL" id="ONG53546.1"/>
    </source>
</evidence>
<dbReference type="InterPro" id="IPR044016">
    <property type="entry name" value="Big_13"/>
</dbReference>